<feature type="transmembrane region" description="Helical" evidence="1">
    <location>
        <begin position="31"/>
        <end position="48"/>
    </location>
</feature>
<reference evidence="3" key="1">
    <citation type="submission" date="2016-10" db="EMBL/GenBank/DDBJ databases">
        <authorList>
            <person name="Varghese N."/>
        </authorList>
    </citation>
    <scope>NUCLEOTIDE SEQUENCE [LARGE SCALE GENOMIC DNA]</scope>
    <source>
        <strain evidence="3">Nsp8</strain>
    </source>
</reference>
<sequence length="254" mass="28084">MDMRDDTTMKEAIFLGPTSVKPGVPSFGKKMMHWLTICGITGVIIFYITQSLTQEPGLSFFVSALASVSIVGSIWSHWIATTRHEQRVAFIDAYQFPARVKERVGWHYPHLSDDQLSLIMQGLRQYLQFCNTSIRETVSMPSRAVDIAWHEFILFTRDYNQFCERGIGRFLHHLPAGGTVSPGMIEDGLRKAWLLACEWEGIDQKSPCRLPFLFAIDAALNIPDGFPHSLDNDYATKGGTACGGGGCGGCGGGC</sequence>
<keyword evidence="1" id="KW-0812">Transmembrane</keyword>
<keyword evidence="3" id="KW-1185">Reference proteome</keyword>
<gene>
    <name evidence="2" type="ORF">SAMN05216386_0451</name>
</gene>
<dbReference type="RefSeq" id="WP_074794096.1">
    <property type="nucleotide sequence ID" value="NZ_FOVJ01000001.1"/>
</dbReference>
<dbReference type="OrthoDB" id="278697at2"/>
<keyword evidence="1" id="KW-0472">Membrane</keyword>
<evidence type="ECO:0008006" key="4">
    <source>
        <dbReference type="Google" id="ProtNLM"/>
    </source>
</evidence>
<accession>A0A1I4Y137</accession>
<dbReference type="EMBL" id="FOVJ01000001">
    <property type="protein sequence ID" value="SFN31891.1"/>
    <property type="molecule type" value="Genomic_DNA"/>
</dbReference>
<proteinExistence type="predicted"/>
<dbReference type="Proteomes" id="UP000183107">
    <property type="component" value="Unassembled WGS sequence"/>
</dbReference>
<dbReference type="AlphaFoldDB" id="A0A1I4Y137"/>
<protein>
    <recommendedName>
        <fullName evidence="4">TIGR04222 domain-containing protein</fullName>
    </recommendedName>
</protein>
<name>A0A1I4Y137_9PROT</name>
<evidence type="ECO:0000313" key="2">
    <source>
        <dbReference type="EMBL" id="SFN31891.1"/>
    </source>
</evidence>
<evidence type="ECO:0000313" key="3">
    <source>
        <dbReference type="Proteomes" id="UP000183107"/>
    </source>
</evidence>
<keyword evidence="1" id="KW-1133">Transmembrane helix</keyword>
<evidence type="ECO:0000256" key="1">
    <source>
        <dbReference type="SAM" id="Phobius"/>
    </source>
</evidence>
<organism evidence="2 3">
    <name type="scientific">Nitrosospira briensis</name>
    <dbReference type="NCBI Taxonomy" id="35799"/>
    <lineage>
        <taxon>Bacteria</taxon>
        <taxon>Pseudomonadati</taxon>
        <taxon>Pseudomonadota</taxon>
        <taxon>Betaproteobacteria</taxon>
        <taxon>Nitrosomonadales</taxon>
        <taxon>Nitrosomonadaceae</taxon>
        <taxon>Nitrosospira</taxon>
    </lineage>
</organism>
<feature type="transmembrane region" description="Helical" evidence="1">
    <location>
        <begin position="60"/>
        <end position="80"/>
    </location>
</feature>